<organism evidence="2 3">
    <name type="scientific">Phaeosphaeria nodorum (strain SN15 / ATCC MYA-4574 / FGSC 10173)</name>
    <name type="common">Glume blotch fungus</name>
    <name type="synonym">Parastagonospora nodorum</name>
    <dbReference type="NCBI Taxonomy" id="321614"/>
    <lineage>
        <taxon>Eukaryota</taxon>
        <taxon>Fungi</taxon>
        <taxon>Dikarya</taxon>
        <taxon>Ascomycota</taxon>
        <taxon>Pezizomycotina</taxon>
        <taxon>Dothideomycetes</taxon>
        <taxon>Pleosporomycetidae</taxon>
        <taxon>Pleosporales</taxon>
        <taxon>Pleosporineae</taxon>
        <taxon>Phaeosphaeriaceae</taxon>
        <taxon>Parastagonospora</taxon>
    </lineage>
</organism>
<dbReference type="KEGG" id="pno:SNOG_12144"/>
<accession>Q0U7X0</accession>
<dbReference type="Proteomes" id="UP000001055">
    <property type="component" value="Unassembled WGS sequence"/>
</dbReference>
<proteinExistence type="predicted"/>
<sequence length="75" mass="8478">MAESRLPLHLACNWSRPALFDAEIAISYRFRRYVDILVITSKRRGVRQSVHDGPTRDTNNKDTGSASFGAQKDGR</sequence>
<reference evidence="3" key="1">
    <citation type="journal article" date="2007" name="Plant Cell">
        <title>Dothideomycete-plant interactions illuminated by genome sequencing and EST analysis of the wheat pathogen Stagonospora nodorum.</title>
        <authorList>
            <person name="Hane J.K."/>
            <person name="Lowe R.G."/>
            <person name="Solomon P.S."/>
            <person name="Tan K.C."/>
            <person name="Schoch C.L."/>
            <person name="Spatafora J.W."/>
            <person name="Crous P.W."/>
            <person name="Kodira C."/>
            <person name="Birren B.W."/>
            <person name="Galagan J.E."/>
            <person name="Torriani S.F."/>
            <person name="McDonald B.A."/>
            <person name="Oliver R.P."/>
        </authorList>
    </citation>
    <scope>NUCLEOTIDE SEQUENCE [LARGE SCALE GENOMIC DNA]</scope>
    <source>
        <strain evidence="3">SN15 / ATCC MYA-4574 / FGSC 10173</strain>
    </source>
</reference>
<dbReference type="AlphaFoldDB" id="Q0U7X0"/>
<dbReference type="RefSeq" id="XP_001802375.1">
    <property type="nucleotide sequence ID" value="XM_001802323.1"/>
</dbReference>
<protein>
    <submittedName>
        <fullName evidence="2">Uncharacterized protein</fullName>
    </submittedName>
</protein>
<gene>
    <name evidence="2" type="ORF">SNOG_12144</name>
</gene>
<evidence type="ECO:0000313" key="2">
    <source>
        <dbReference type="EMBL" id="EAT80556.1"/>
    </source>
</evidence>
<dbReference type="InParanoid" id="Q0U7X0"/>
<dbReference type="EMBL" id="CH445345">
    <property type="protein sequence ID" value="EAT80556.1"/>
    <property type="molecule type" value="Genomic_DNA"/>
</dbReference>
<evidence type="ECO:0000313" key="3">
    <source>
        <dbReference type="Proteomes" id="UP000001055"/>
    </source>
</evidence>
<feature type="region of interest" description="Disordered" evidence="1">
    <location>
        <begin position="44"/>
        <end position="75"/>
    </location>
</feature>
<name>Q0U7X0_PHANO</name>
<dbReference type="GeneID" id="5979285"/>
<feature type="compositionally biased region" description="Basic and acidic residues" evidence="1">
    <location>
        <begin position="49"/>
        <end position="60"/>
    </location>
</feature>
<evidence type="ECO:0000256" key="1">
    <source>
        <dbReference type="SAM" id="MobiDB-lite"/>
    </source>
</evidence>